<evidence type="ECO:0000256" key="1">
    <source>
        <dbReference type="ARBA" id="ARBA00004651"/>
    </source>
</evidence>
<dbReference type="PANTHER" id="PTHR43744">
    <property type="entry name" value="ABC TRANSPORTER PERMEASE PROTEIN MG189-RELATED-RELATED"/>
    <property type="match status" value="1"/>
</dbReference>
<evidence type="ECO:0000256" key="4">
    <source>
        <dbReference type="ARBA" id="ARBA00022692"/>
    </source>
</evidence>
<dbReference type="Gene3D" id="1.10.3720.10">
    <property type="entry name" value="MetI-like"/>
    <property type="match status" value="1"/>
</dbReference>
<dbReference type="OrthoDB" id="9810086at2"/>
<keyword evidence="4 7" id="KW-0812">Transmembrane</keyword>
<feature type="transmembrane region" description="Helical" evidence="7">
    <location>
        <begin position="66"/>
        <end position="88"/>
    </location>
</feature>
<keyword evidence="3" id="KW-1003">Cell membrane</keyword>
<sequence length="120" mass="13270">MTSGEVWLWPVDLSLKGYKAVFQNDDVVKGYANSLIYKSAGTLISVALTIMIAYPLSRKTVFGRSMAMIFITFTLLFSGGLIPNYLVVKAVGLINTRFGQLCKSINIAIWRCNHSFIVGI</sequence>
<accession>A0A6B8RH31</accession>
<dbReference type="SUPFAM" id="SSF161098">
    <property type="entry name" value="MetI-like"/>
    <property type="match status" value="1"/>
</dbReference>
<keyword evidence="6 7" id="KW-0472">Membrane</keyword>
<keyword evidence="5 7" id="KW-1133">Transmembrane helix</keyword>
<gene>
    <name evidence="8" type="ORF">EHS13_08175</name>
</gene>
<evidence type="ECO:0000256" key="7">
    <source>
        <dbReference type="SAM" id="Phobius"/>
    </source>
</evidence>
<comment type="subcellular location">
    <subcellularLocation>
        <location evidence="1">Cell membrane</location>
        <topology evidence="1">Multi-pass membrane protein</topology>
    </subcellularLocation>
</comment>
<dbReference type="InterPro" id="IPR035906">
    <property type="entry name" value="MetI-like_sf"/>
</dbReference>
<reference evidence="9" key="1">
    <citation type="submission" date="2018-11" db="EMBL/GenBank/DDBJ databases">
        <title>Complete genome sequence of Paenibacillus sp. ML311-T8.</title>
        <authorList>
            <person name="Nam Y.-D."/>
            <person name="Kang J."/>
            <person name="Chung W.-H."/>
            <person name="Park Y.S."/>
        </authorList>
    </citation>
    <scope>NUCLEOTIDE SEQUENCE [LARGE SCALE GENOMIC DNA]</scope>
    <source>
        <strain evidence="9">ML311-T8</strain>
    </source>
</reference>
<dbReference type="KEGG" id="ppsc:EHS13_08175"/>
<feature type="transmembrane region" description="Helical" evidence="7">
    <location>
        <begin position="35"/>
        <end position="54"/>
    </location>
</feature>
<evidence type="ECO:0000256" key="3">
    <source>
        <dbReference type="ARBA" id="ARBA00022475"/>
    </source>
</evidence>
<organism evidence="8 9">
    <name type="scientific">Paenibacillus psychroresistens</name>
    <dbReference type="NCBI Taxonomy" id="1778678"/>
    <lineage>
        <taxon>Bacteria</taxon>
        <taxon>Bacillati</taxon>
        <taxon>Bacillota</taxon>
        <taxon>Bacilli</taxon>
        <taxon>Bacillales</taxon>
        <taxon>Paenibacillaceae</taxon>
        <taxon>Paenibacillus</taxon>
    </lineage>
</organism>
<evidence type="ECO:0000256" key="5">
    <source>
        <dbReference type="ARBA" id="ARBA00022989"/>
    </source>
</evidence>
<dbReference type="AlphaFoldDB" id="A0A6B8RH31"/>
<dbReference type="PANTHER" id="PTHR43744:SF9">
    <property type="entry name" value="POLYGALACTURONAN_RHAMNOGALACTURONAN TRANSPORT SYSTEM PERMEASE PROTEIN YTCP"/>
    <property type="match status" value="1"/>
</dbReference>
<evidence type="ECO:0000313" key="8">
    <source>
        <dbReference type="EMBL" id="QGQ94852.1"/>
    </source>
</evidence>
<dbReference type="Proteomes" id="UP000426246">
    <property type="component" value="Chromosome"/>
</dbReference>
<dbReference type="GO" id="GO:0005886">
    <property type="term" value="C:plasma membrane"/>
    <property type="evidence" value="ECO:0007669"/>
    <property type="project" value="UniProtKB-SubCell"/>
</dbReference>
<evidence type="ECO:0000256" key="6">
    <source>
        <dbReference type="ARBA" id="ARBA00023136"/>
    </source>
</evidence>
<name>A0A6B8RH31_9BACL</name>
<keyword evidence="2" id="KW-0813">Transport</keyword>
<evidence type="ECO:0000313" key="9">
    <source>
        <dbReference type="Proteomes" id="UP000426246"/>
    </source>
</evidence>
<proteinExistence type="predicted"/>
<keyword evidence="9" id="KW-1185">Reference proteome</keyword>
<evidence type="ECO:0000256" key="2">
    <source>
        <dbReference type="ARBA" id="ARBA00022448"/>
    </source>
</evidence>
<dbReference type="EMBL" id="CP034235">
    <property type="protein sequence ID" value="QGQ94852.1"/>
    <property type="molecule type" value="Genomic_DNA"/>
</dbReference>
<protein>
    <submittedName>
        <fullName evidence="8">Carbohydrate ABC transporter permease</fullName>
    </submittedName>
</protein>